<proteinExistence type="predicted"/>
<dbReference type="InterPro" id="IPR019933">
    <property type="entry name" value="DivIVA_domain"/>
</dbReference>
<reference evidence="3" key="1">
    <citation type="journal article" date="2019" name="Int. J. Syst. Evol. Microbiol.">
        <title>The Global Catalogue of Microorganisms (GCM) 10K type strain sequencing project: providing services to taxonomists for standard genome sequencing and annotation.</title>
        <authorList>
            <consortium name="The Broad Institute Genomics Platform"/>
            <consortium name="The Broad Institute Genome Sequencing Center for Infectious Disease"/>
            <person name="Wu L."/>
            <person name="Ma J."/>
        </authorList>
    </citation>
    <scope>NUCLEOTIDE SEQUENCE [LARGE SCALE GENOMIC DNA]</scope>
    <source>
        <strain evidence="3">JCM 3106</strain>
    </source>
</reference>
<evidence type="ECO:0008006" key="4">
    <source>
        <dbReference type="Google" id="ProtNLM"/>
    </source>
</evidence>
<protein>
    <recommendedName>
        <fullName evidence="4">Antigen 84</fullName>
    </recommendedName>
</protein>
<dbReference type="Proteomes" id="UP001499930">
    <property type="component" value="Unassembled WGS sequence"/>
</dbReference>
<dbReference type="Gene3D" id="6.10.250.660">
    <property type="match status" value="2"/>
</dbReference>
<organism evidence="2 3">
    <name type="scientific">Streptosporangium longisporum</name>
    <dbReference type="NCBI Taxonomy" id="46187"/>
    <lineage>
        <taxon>Bacteria</taxon>
        <taxon>Bacillati</taxon>
        <taxon>Actinomycetota</taxon>
        <taxon>Actinomycetes</taxon>
        <taxon>Streptosporangiales</taxon>
        <taxon>Streptosporangiaceae</taxon>
        <taxon>Streptosporangium</taxon>
    </lineage>
</organism>
<evidence type="ECO:0000256" key="1">
    <source>
        <dbReference type="SAM" id="MobiDB-lite"/>
    </source>
</evidence>
<keyword evidence="3" id="KW-1185">Reference proteome</keyword>
<evidence type="ECO:0000313" key="3">
    <source>
        <dbReference type="Proteomes" id="UP001499930"/>
    </source>
</evidence>
<sequence>MNRFPRVLGVRMGYDPDQVDLLIRRIEGTLGRGSLEGEPIIADEIRDARFRTKLGGYHEIAVDFALEAFIVAIETRQTAQAGLNARAGQGARMAQVAQPARTGQVTGDEGVTHTAQPAQTAQAVQAARAAQAAQAETVQIAWDGRPPGGQEPSVPWQAAPGVTEWPDPGTSGTDAEPTLRDPVYGERGPAYDDRDRGAGEPGPRSGEAGGRGPAAGARDPRYDDPDPEPGASPRDAGSPGLFGPGDAEEHAARIERVAFRPGRLGMGYREEEVDAFLDRVVATLRGTTERPLSADDVREARFATVMLRPGYAVAEVDEFLADLAGVMEAHLGR</sequence>
<dbReference type="NCBIfam" id="TIGR03544">
    <property type="entry name" value="DivI1A_domain"/>
    <property type="match status" value="3"/>
</dbReference>
<name>A0ABP6LHD3_9ACTN</name>
<accession>A0ABP6LHD3</accession>
<dbReference type="EMBL" id="BAAAWD010000029">
    <property type="protein sequence ID" value="GAA3039329.1"/>
    <property type="molecule type" value="Genomic_DNA"/>
</dbReference>
<comment type="caution">
    <text evidence="2">The sequence shown here is derived from an EMBL/GenBank/DDBJ whole genome shotgun (WGS) entry which is preliminary data.</text>
</comment>
<feature type="compositionally biased region" description="Basic and acidic residues" evidence="1">
    <location>
        <begin position="189"/>
        <end position="198"/>
    </location>
</feature>
<evidence type="ECO:0000313" key="2">
    <source>
        <dbReference type="EMBL" id="GAA3039329.1"/>
    </source>
</evidence>
<feature type="region of interest" description="Disordered" evidence="1">
    <location>
        <begin position="142"/>
        <end position="246"/>
    </location>
</feature>
<gene>
    <name evidence="2" type="ORF">GCM10017559_79500</name>
</gene>